<keyword evidence="8" id="KW-0067">ATP-binding</keyword>
<keyword evidence="3" id="KW-0820">tRNA-binding</keyword>
<evidence type="ECO:0000256" key="8">
    <source>
        <dbReference type="ARBA" id="ARBA00022840"/>
    </source>
</evidence>
<dbReference type="RefSeq" id="WP_008826809.1">
    <property type="nucleotide sequence ID" value="NZ_AFNU02000002.1"/>
</dbReference>
<sequence>MNLLSAENLSKSYSDQFLFNNISIGINEGQKIGLIGINGTGKSTFLKILAGVEVPDEGRVISGNHVKIEYLSQNPEFDMEATVIEQVFKSNTPEMKLIREYEAALENPDNTDRIIVLTNEMDQMNAWTIESEIKTILTKLGVSMFNEKIGNLSGGQRKRVALASALINPSDLLILDEPTNHLDNDSIDWLEHYLNKRTGALLMITHDRYFLDRITNEIIELDGGNLYQYQGNYSYFLEKKAEREEIEAATEKKKKSLYKKELAWIRTGAKARTTKQKARIDRFETLGDSIKTDLNEQLEISVGSSRLGKKVIELEEVSKAYGAKKVLDNFTYLVSRSDRIGIVGPNGSGKSTLMNIIAGLTEPDSGTLDIGETVKIGYYSQETHHMNESMRAIEYIKEEAEYIETADGDKISASQMMERFLFSKTMQWSLISKLSGGERRRLYLLRVLMKAPNVLLLDEPTNDLDIKTLTILEDYLEGFKGAIISVSHDRYFLDRVAEKIFYYKGNGKVKEYTGNYSEFKEKIDAEEKDALRLAETDKKSHLEKIVTEQRKNRKIKFSYKEKQEYETIDMDVAELESIVDEIENKINEAASDYNLVQELVSDMEQIQKQLEEKMERWIYLNDLAEKIETQKKN</sequence>
<dbReference type="FunFam" id="3.40.50.300:FF:000183">
    <property type="entry name" value="ABC transporter ATP-binding protein yjjK"/>
    <property type="match status" value="1"/>
</dbReference>
<feature type="coiled-coil region" evidence="12">
    <location>
        <begin position="509"/>
        <end position="536"/>
    </location>
</feature>
<evidence type="ECO:0000259" key="13">
    <source>
        <dbReference type="PROSITE" id="PS50893"/>
    </source>
</evidence>
<evidence type="ECO:0000256" key="7">
    <source>
        <dbReference type="ARBA" id="ARBA00022801"/>
    </source>
</evidence>
<dbReference type="AlphaFoldDB" id="U2FK38"/>
<keyword evidence="11" id="KW-0648">Protein biosynthesis</keyword>
<dbReference type="FunFam" id="3.40.50.300:FF:000011">
    <property type="entry name" value="Putative ABC transporter ATP-binding component"/>
    <property type="match status" value="1"/>
</dbReference>
<dbReference type="FunCoup" id="U2FK38">
    <property type="interactions" value="365"/>
</dbReference>
<evidence type="ECO:0000313" key="14">
    <source>
        <dbReference type="EMBL" id="ERJ13180.1"/>
    </source>
</evidence>
<evidence type="ECO:0000313" key="15">
    <source>
        <dbReference type="Proteomes" id="UP000005707"/>
    </source>
</evidence>
<reference evidence="14 15" key="1">
    <citation type="journal article" date="2011" name="J. Bacteriol.">
        <title>Genome sequence of Haloplasma contractile, an unusual contractile bacterium from a deep-sea anoxic brine lake.</title>
        <authorList>
            <person name="Antunes A."/>
            <person name="Alam I."/>
            <person name="El Dorry H."/>
            <person name="Siam R."/>
            <person name="Robertson A."/>
            <person name="Bajic V.B."/>
            <person name="Stingl U."/>
        </authorList>
    </citation>
    <scope>NUCLEOTIDE SEQUENCE [LARGE SCALE GENOMIC DNA]</scope>
    <source>
        <strain evidence="14 15">SSD-17B</strain>
    </source>
</reference>
<name>U2FK38_9MOLU</name>
<dbReference type="GO" id="GO:0005524">
    <property type="term" value="F:ATP binding"/>
    <property type="evidence" value="ECO:0007669"/>
    <property type="project" value="UniProtKB-KW"/>
</dbReference>
<dbReference type="eggNOG" id="COG0488">
    <property type="taxonomic scope" value="Bacteria"/>
</dbReference>
<keyword evidence="14" id="KW-0413">Isomerase</keyword>
<dbReference type="InParanoid" id="U2FK38"/>
<dbReference type="GO" id="GO:0019843">
    <property type="term" value="F:rRNA binding"/>
    <property type="evidence" value="ECO:0007669"/>
    <property type="project" value="UniProtKB-KW"/>
</dbReference>
<dbReference type="Pfam" id="PF16326">
    <property type="entry name" value="ABC_tran_CTD"/>
    <property type="match status" value="1"/>
</dbReference>
<dbReference type="PANTHER" id="PTHR42855:SF1">
    <property type="entry name" value="ABC TRANSPORTER DOMAIN-CONTAINING PROTEIN"/>
    <property type="match status" value="1"/>
</dbReference>
<dbReference type="SUPFAM" id="SSF52540">
    <property type="entry name" value="P-loop containing nucleoside triphosphate hydrolases"/>
    <property type="match status" value="2"/>
</dbReference>
<dbReference type="OrthoDB" id="9801441at2"/>
<dbReference type="InterPro" id="IPR051309">
    <property type="entry name" value="ABCF_ATPase"/>
</dbReference>
<feature type="domain" description="ABC transporter" evidence="13">
    <location>
        <begin position="4"/>
        <end position="248"/>
    </location>
</feature>
<feature type="domain" description="ABC transporter" evidence="13">
    <location>
        <begin position="312"/>
        <end position="530"/>
    </location>
</feature>
<dbReference type="InterPro" id="IPR037118">
    <property type="entry name" value="Val-tRNA_synth_C_sf"/>
</dbReference>
<dbReference type="PROSITE" id="PS50893">
    <property type="entry name" value="ABC_TRANSPORTER_2"/>
    <property type="match status" value="2"/>
</dbReference>
<dbReference type="GO" id="GO:0004106">
    <property type="term" value="F:chorismate mutase activity"/>
    <property type="evidence" value="ECO:0007669"/>
    <property type="project" value="UniProtKB-EC"/>
</dbReference>
<dbReference type="InterPro" id="IPR003439">
    <property type="entry name" value="ABC_transporter-like_ATP-bd"/>
</dbReference>
<keyword evidence="9" id="KW-0810">Translation regulation</keyword>
<dbReference type="Pfam" id="PF12848">
    <property type="entry name" value="ABC_tran_Xtn"/>
    <property type="match status" value="1"/>
</dbReference>
<dbReference type="Gene3D" id="1.10.287.380">
    <property type="entry name" value="Valyl-tRNA synthetase, C-terminal domain"/>
    <property type="match status" value="1"/>
</dbReference>
<comment type="caution">
    <text evidence="14">The sequence shown here is derived from an EMBL/GenBank/DDBJ whole genome shotgun (WGS) entry which is preliminary data.</text>
</comment>
<dbReference type="CDD" id="cd03221">
    <property type="entry name" value="ABCF_EF-3"/>
    <property type="match status" value="2"/>
</dbReference>
<dbReference type="SMART" id="SM00382">
    <property type="entry name" value="AAA"/>
    <property type="match status" value="2"/>
</dbReference>
<proteinExistence type="inferred from homology"/>
<dbReference type="EMBL" id="AFNU02000002">
    <property type="protein sequence ID" value="ERJ13180.1"/>
    <property type="molecule type" value="Genomic_DNA"/>
</dbReference>
<evidence type="ECO:0000256" key="9">
    <source>
        <dbReference type="ARBA" id="ARBA00022845"/>
    </source>
</evidence>
<dbReference type="GO" id="GO:0006417">
    <property type="term" value="P:regulation of translation"/>
    <property type="evidence" value="ECO:0007669"/>
    <property type="project" value="UniProtKB-KW"/>
</dbReference>
<dbReference type="PROSITE" id="PS00211">
    <property type="entry name" value="ABC_TRANSPORTER_1"/>
    <property type="match status" value="1"/>
</dbReference>
<keyword evidence="6" id="KW-0547">Nucleotide-binding</keyword>
<keyword evidence="10" id="KW-0694">RNA-binding</keyword>
<comment type="similarity">
    <text evidence="1">Belongs to the ABC transporter superfamily. ABCF family. Translational throttle EttA subfamily.</text>
</comment>
<protein>
    <submittedName>
        <fullName evidence="14">Chorismate mutase protein</fullName>
        <ecNumber evidence="14">5.4.99.5</ecNumber>
    </submittedName>
</protein>
<dbReference type="GO" id="GO:0016887">
    <property type="term" value="F:ATP hydrolysis activity"/>
    <property type="evidence" value="ECO:0007669"/>
    <property type="project" value="InterPro"/>
</dbReference>
<reference evidence="14 15" key="2">
    <citation type="journal article" date="2013" name="PLoS ONE">
        <title>INDIGO - INtegrated Data Warehouse of MIcrobial GenOmes with Examples from the Red Sea Extremophiles.</title>
        <authorList>
            <person name="Alam I."/>
            <person name="Antunes A."/>
            <person name="Kamau A.A."/>
            <person name="Ba Alawi W."/>
            <person name="Kalkatawi M."/>
            <person name="Stingl U."/>
            <person name="Bajic V.B."/>
        </authorList>
    </citation>
    <scope>NUCLEOTIDE SEQUENCE [LARGE SCALE GENOMIC DNA]</scope>
    <source>
        <strain evidence="14 15">SSD-17B</strain>
    </source>
</reference>
<dbReference type="GO" id="GO:0003677">
    <property type="term" value="F:DNA binding"/>
    <property type="evidence" value="ECO:0007669"/>
    <property type="project" value="InterPro"/>
</dbReference>
<dbReference type="Proteomes" id="UP000005707">
    <property type="component" value="Unassembled WGS sequence"/>
</dbReference>
<dbReference type="STRING" id="1033810.HLPCO_000799"/>
<evidence type="ECO:0000256" key="12">
    <source>
        <dbReference type="SAM" id="Coils"/>
    </source>
</evidence>
<dbReference type="InterPro" id="IPR003593">
    <property type="entry name" value="AAA+_ATPase"/>
</dbReference>
<evidence type="ECO:0000256" key="1">
    <source>
        <dbReference type="ARBA" id="ARBA00005868"/>
    </source>
</evidence>
<evidence type="ECO:0000256" key="11">
    <source>
        <dbReference type="ARBA" id="ARBA00022917"/>
    </source>
</evidence>
<dbReference type="EC" id="5.4.99.5" evidence="14"/>
<dbReference type="GO" id="GO:0006412">
    <property type="term" value="P:translation"/>
    <property type="evidence" value="ECO:0007669"/>
    <property type="project" value="UniProtKB-KW"/>
</dbReference>
<keyword evidence="5" id="KW-0677">Repeat</keyword>
<keyword evidence="7" id="KW-0378">Hydrolase</keyword>
<accession>U2FK38</accession>
<keyword evidence="4" id="KW-0699">rRNA-binding</keyword>
<dbReference type="InterPro" id="IPR017871">
    <property type="entry name" value="ABC_transporter-like_CS"/>
</dbReference>
<dbReference type="InterPro" id="IPR032781">
    <property type="entry name" value="ABC_tran_Xtn"/>
</dbReference>
<gene>
    <name evidence="14" type="ORF">HLPCO_000799</name>
</gene>
<evidence type="ECO:0000256" key="4">
    <source>
        <dbReference type="ARBA" id="ARBA00022730"/>
    </source>
</evidence>
<dbReference type="GO" id="GO:0000049">
    <property type="term" value="F:tRNA binding"/>
    <property type="evidence" value="ECO:0007669"/>
    <property type="project" value="UniProtKB-KW"/>
</dbReference>
<dbReference type="Gene3D" id="3.40.50.300">
    <property type="entry name" value="P-loop containing nucleotide triphosphate hydrolases"/>
    <property type="match status" value="2"/>
</dbReference>
<keyword evidence="12" id="KW-0175">Coiled coil</keyword>
<feature type="coiled-coil region" evidence="12">
    <location>
        <begin position="565"/>
        <end position="616"/>
    </location>
</feature>
<organism evidence="14 15">
    <name type="scientific">Haloplasma contractile SSD-17B</name>
    <dbReference type="NCBI Taxonomy" id="1033810"/>
    <lineage>
        <taxon>Bacteria</taxon>
        <taxon>Bacillati</taxon>
        <taxon>Mycoplasmatota</taxon>
        <taxon>Mollicutes</taxon>
        <taxon>Haloplasmatales</taxon>
        <taxon>Haloplasmataceae</taxon>
        <taxon>Haloplasma</taxon>
    </lineage>
</organism>
<dbReference type="InterPro" id="IPR027417">
    <property type="entry name" value="P-loop_NTPase"/>
</dbReference>
<keyword evidence="15" id="KW-1185">Reference proteome</keyword>
<keyword evidence="2" id="KW-0963">Cytoplasm</keyword>
<dbReference type="Pfam" id="PF00005">
    <property type="entry name" value="ABC_tran"/>
    <property type="match status" value="2"/>
</dbReference>
<evidence type="ECO:0000256" key="10">
    <source>
        <dbReference type="ARBA" id="ARBA00022884"/>
    </source>
</evidence>
<evidence type="ECO:0000256" key="6">
    <source>
        <dbReference type="ARBA" id="ARBA00022741"/>
    </source>
</evidence>
<dbReference type="InterPro" id="IPR032524">
    <property type="entry name" value="ABC_tran_C"/>
</dbReference>
<evidence type="ECO:0000256" key="5">
    <source>
        <dbReference type="ARBA" id="ARBA00022737"/>
    </source>
</evidence>
<evidence type="ECO:0000256" key="3">
    <source>
        <dbReference type="ARBA" id="ARBA00022555"/>
    </source>
</evidence>
<dbReference type="PANTHER" id="PTHR42855">
    <property type="entry name" value="ABC TRANSPORTER ATP-BINDING SUBUNIT"/>
    <property type="match status" value="1"/>
</dbReference>
<evidence type="ECO:0000256" key="2">
    <source>
        <dbReference type="ARBA" id="ARBA00022490"/>
    </source>
</evidence>